<dbReference type="InterPro" id="IPR004639">
    <property type="entry name" value="4pyrrol_synth_GluAld_NH2Trfase"/>
</dbReference>
<dbReference type="NCBIfam" id="NF000818">
    <property type="entry name" value="PRK00062.1"/>
    <property type="match status" value="1"/>
</dbReference>
<dbReference type="InterPro" id="IPR015421">
    <property type="entry name" value="PyrdxlP-dep_Trfase_major"/>
</dbReference>
<gene>
    <name evidence="13" type="ORF">J5N97_014232</name>
</gene>
<evidence type="ECO:0000256" key="1">
    <source>
        <dbReference type="ARBA" id="ARBA00001579"/>
    </source>
</evidence>
<comment type="cofactor">
    <cofactor evidence="2">
        <name>pyridoxal 5'-phosphate</name>
        <dbReference type="ChEBI" id="CHEBI:597326"/>
    </cofactor>
</comment>
<accession>A0A9D5CUQ5</accession>
<sequence length="473" mass="50413">MAGVSGSVAGLSWSSNLSLRPPPRPTRALPHVSFAIRNAISVEKKAYTLDKSEEIFNAAKDLMPGGVNSPVRAFRSVGGQPIVFDSVKGSHMWDVDGNEYIDYVGSWGPAIIGHADDKVNAALIETLKKGTSFGAPCALENVLAEMVISAVPSIEMVRFVNSGTEACMGALRLARAYTSRTKIIKFEGCYHGHADSFLVKAGSGVATLGLPDSPGVPKAATADTLTAPYNDIEAIKQLFIHHKGEIAAVFIEPVVGNAGFITPKPDFLNALRQITKENGTLLIFDEVMTGFRLAYGGAQEYFGITPDVTTLGKVIGGGLPVGAYGGSKEIMQMVAPAGPMYQAGTLSGNPLAMTAGIHTLSRLKEPGCYEYLDMISSELVNGIIDAGKKAGHEISGGYIRGMFGFFFAEGPVYNFEDAKKSDTAKFARFHRGMLEEGVYLAPSQFEAGFTSLAHTTEDIEKTVEAAKKVLQRI</sequence>
<comment type="similarity">
    <text evidence="5">Belongs to the class-III pyridoxal-phosphate-dependent aminotransferase family. HemL subfamily.</text>
</comment>
<dbReference type="GO" id="GO:0008483">
    <property type="term" value="F:transaminase activity"/>
    <property type="evidence" value="ECO:0007669"/>
    <property type="project" value="InterPro"/>
</dbReference>
<evidence type="ECO:0000313" key="14">
    <source>
        <dbReference type="Proteomes" id="UP001085076"/>
    </source>
</evidence>
<comment type="pathway">
    <text evidence="4">Porphyrin-containing compound metabolism; chlorophyll biosynthesis.</text>
</comment>
<evidence type="ECO:0000256" key="8">
    <source>
        <dbReference type="ARBA" id="ARBA00022898"/>
    </source>
</evidence>
<evidence type="ECO:0000256" key="7">
    <source>
        <dbReference type="ARBA" id="ARBA00012143"/>
    </source>
</evidence>
<dbReference type="Pfam" id="PF00202">
    <property type="entry name" value="Aminotran_3"/>
    <property type="match status" value="1"/>
</dbReference>
<evidence type="ECO:0000256" key="11">
    <source>
        <dbReference type="ARBA" id="ARBA00074241"/>
    </source>
</evidence>
<comment type="pathway">
    <text evidence="3">Porphyrin-containing compound metabolism; protoporphyrin-IX biosynthesis; 5-aminolevulinate from L-glutamyl-tRNA(Glu): step 2/2.</text>
</comment>
<evidence type="ECO:0000256" key="9">
    <source>
        <dbReference type="ARBA" id="ARBA00023235"/>
    </source>
</evidence>
<dbReference type="InterPro" id="IPR049704">
    <property type="entry name" value="Aminotrans_3_PPA_site"/>
</dbReference>
<keyword evidence="14" id="KW-1185">Reference proteome</keyword>
<dbReference type="InterPro" id="IPR015424">
    <property type="entry name" value="PyrdxlP-dep_Trfase"/>
</dbReference>
<dbReference type="FunFam" id="3.40.640.10:FF:000021">
    <property type="entry name" value="Glutamate-1-semialdehyde 2,1-aminomutase"/>
    <property type="match status" value="1"/>
</dbReference>
<organism evidence="13 14">
    <name type="scientific">Dioscorea zingiberensis</name>
    <dbReference type="NCBI Taxonomy" id="325984"/>
    <lineage>
        <taxon>Eukaryota</taxon>
        <taxon>Viridiplantae</taxon>
        <taxon>Streptophyta</taxon>
        <taxon>Embryophyta</taxon>
        <taxon>Tracheophyta</taxon>
        <taxon>Spermatophyta</taxon>
        <taxon>Magnoliopsida</taxon>
        <taxon>Liliopsida</taxon>
        <taxon>Dioscoreales</taxon>
        <taxon>Dioscoreaceae</taxon>
        <taxon>Dioscorea</taxon>
    </lineage>
</organism>
<reference evidence="13" key="1">
    <citation type="submission" date="2021-03" db="EMBL/GenBank/DDBJ databases">
        <authorList>
            <person name="Li Z."/>
            <person name="Yang C."/>
        </authorList>
    </citation>
    <scope>NUCLEOTIDE SEQUENCE</scope>
    <source>
        <strain evidence="13">Dzin_1.0</strain>
        <tissue evidence="13">Leaf</tissue>
    </source>
</reference>
<evidence type="ECO:0000256" key="2">
    <source>
        <dbReference type="ARBA" id="ARBA00001933"/>
    </source>
</evidence>
<keyword evidence="8 12" id="KW-0663">Pyridoxal phosphate</keyword>
<dbReference type="PANTHER" id="PTHR43713:SF3">
    <property type="entry name" value="GLUTAMATE-1-SEMIALDEHYDE 2,1-AMINOMUTASE 1, CHLOROPLASTIC-RELATED"/>
    <property type="match status" value="1"/>
</dbReference>
<dbReference type="InterPro" id="IPR015422">
    <property type="entry name" value="PyrdxlP-dep_Trfase_small"/>
</dbReference>
<dbReference type="GO" id="GO:0030170">
    <property type="term" value="F:pyridoxal phosphate binding"/>
    <property type="evidence" value="ECO:0007669"/>
    <property type="project" value="InterPro"/>
</dbReference>
<dbReference type="Gene3D" id="3.40.640.10">
    <property type="entry name" value="Type I PLP-dependent aspartate aminotransferase-like (Major domain)"/>
    <property type="match status" value="1"/>
</dbReference>
<evidence type="ECO:0000256" key="10">
    <source>
        <dbReference type="ARBA" id="ARBA00023244"/>
    </source>
</evidence>
<dbReference type="FunFam" id="3.90.1150.10:FF:000012">
    <property type="entry name" value="Glutamate-1-semialdehyde 2,1-aminomutase"/>
    <property type="match status" value="1"/>
</dbReference>
<comment type="catalytic activity">
    <reaction evidence="1">
        <text>(S)-4-amino-5-oxopentanoate = 5-aminolevulinate</text>
        <dbReference type="Rhea" id="RHEA:14265"/>
        <dbReference type="ChEBI" id="CHEBI:57501"/>
        <dbReference type="ChEBI" id="CHEBI:356416"/>
        <dbReference type="EC" id="5.4.3.8"/>
    </reaction>
</comment>
<dbReference type="PANTHER" id="PTHR43713">
    <property type="entry name" value="GLUTAMATE-1-SEMIALDEHYDE 2,1-AMINOMUTASE"/>
    <property type="match status" value="1"/>
</dbReference>
<keyword evidence="9" id="KW-0413">Isomerase</keyword>
<keyword evidence="10" id="KW-0627">Porphyrin biosynthesis</keyword>
<dbReference type="Gene3D" id="3.90.1150.10">
    <property type="entry name" value="Aspartate Aminotransferase, domain 1"/>
    <property type="match status" value="1"/>
</dbReference>
<evidence type="ECO:0000256" key="6">
    <source>
        <dbReference type="ARBA" id="ARBA00011738"/>
    </source>
</evidence>
<evidence type="ECO:0000256" key="5">
    <source>
        <dbReference type="ARBA" id="ARBA00008981"/>
    </source>
</evidence>
<evidence type="ECO:0000256" key="4">
    <source>
        <dbReference type="ARBA" id="ARBA00005173"/>
    </source>
</evidence>
<evidence type="ECO:0000313" key="13">
    <source>
        <dbReference type="EMBL" id="KAJ0978758.1"/>
    </source>
</evidence>
<dbReference type="Proteomes" id="UP001085076">
    <property type="component" value="Miscellaneous, Linkage group lg03"/>
</dbReference>
<dbReference type="EMBL" id="JAGGNH010000003">
    <property type="protein sequence ID" value="KAJ0978758.1"/>
    <property type="molecule type" value="Genomic_DNA"/>
</dbReference>
<reference evidence="13" key="2">
    <citation type="journal article" date="2022" name="Hortic Res">
        <title>The genome of Dioscorea zingiberensis sheds light on the biosynthesis, origin and evolution of the medicinally important diosgenin saponins.</title>
        <authorList>
            <person name="Li Y."/>
            <person name="Tan C."/>
            <person name="Li Z."/>
            <person name="Guo J."/>
            <person name="Li S."/>
            <person name="Chen X."/>
            <person name="Wang C."/>
            <person name="Dai X."/>
            <person name="Yang H."/>
            <person name="Song W."/>
            <person name="Hou L."/>
            <person name="Xu J."/>
            <person name="Tong Z."/>
            <person name="Xu A."/>
            <person name="Yuan X."/>
            <person name="Wang W."/>
            <person name="Yang Q."/>
            <person name="Chen L."/>
            <person name="Sun Z."/>
            <person name="Wang K."/>
            <person name="Pan B."/>
            <person name="Chen J."/>
            <person name="Bao Y."/>
            <person name="Liu F."/>
            <person name="Qi X."/>
            <person name="Gang D.R."/>
            <person name="Wen J."/>
            <person name="Li J."/>
        </authorList>
    </citation>
    <scope>NUCLEOTIDE SEQUENCE</scope>
    <source>
        <strain evidence="13">Dzin_1.0</strain>
    </source>
</reference>
<comment type="subunit">
    <text evidence="6">Homodimer.</text>
</comment>
<dbReference type="PROSITE" id="PS00600">
    <property type="entry name" value="AA_TRANSFER_CLASS_3"/>
    <property type="match status" value="1"/>
</dbReference>
<dbReference type="GO" id="GO:0006779">
    <property type="term" value="P:porphyrin-containing compound biosynthetic process"/>
    <property type="evidence" value="ECO:0007669"/>
    <property type="project" value="UniProtKB-KW"/>
</dbReference>
<proteinExistence type="inferred from homology"/>
<dbReference type="InterPro" id="IPR005814">
    <property type="entry name" value="Aminotrans_3"/>
</dbReference>
<dbReference type="GO" id="GO:0042286">
    <property type="term" value="F:glutamate-1-semialdehyde 2,1-aminomutase activity"/>
    <property type="evidence" value="ECO:0007669"/>
    <property type="project" value="UniProtKB-EC"/>
</dbReference>
<name>A0A9D5CUQ5_9LILI</name>
<dbReference type="AlphaFoldDB" id="A0A9D5CUQ5"/>
<dbReference type="HAMAP" id="MF_00375">
    <property type="entry name" value="HemL_aminotrans_3"/>
    <property type="match status" value="1"/>
</dbReference>
<dbReference type="SUPFAM" id="SSF53383">
    <property type="entry name" value="PLP-dependent transferases"/>
    <property type="match status" value="1"/>
</dbReference>
<dbReference type="CDD" id="cd00610">
    <property type="entry name" value="OAT_like"/>
    <property type="match status" value="1"/>
</dbReference>
<dbReference type="OrthoDB" id="425114at2759"/>
<protein>
    <recommendedName>
        <fullName evidence="11">Glutamate-1-semialdehyde 2,1-aminomutase, chloroplastic</fullName>
        <ecNumber evidence="7">5.4.3.8</ecNumber>
    </recommendedName>
</protein>
<comment type="caution">
    <text evidence="13">The sequence shown here is derived from an EMBL/GenBank/DDBJ whole genome shotgun (WGS) entry which is preliminary data.</text>
</comment>
<dbReference type="GO" id="GO:0009507">
    <property type="term" value="C:chloroplast"/>
    <property type="evidence" value="ECO:0007669"/>
    <property type="project" value="TreeGrafter"/>
</dbReference>
<dbReference type="NCBIfam" id="TIGR00713">
    <property type="entry name" value="hemL"/>
    <property type="match status" value="1"/>
</dbReference>
<evidence type="ECO:0000256" key="12">
    <source>
        <dbReference type="RuleBase" id="RU003560"/>
    </source>
</evidence>
<evidence type="ECO:0000256" key="3">
    <source>
        <dbReference type="ARBA" id="ARBA00004819"/>
    </source>
</evidence>
<dbReference type="EC" id="5.4.3.8" evidence="7"/>